<dbReference type="InterPro" id="IPR001345">
    <property type="entry name" value="PG/BPGM_mutase_AS"/>
</dbReference>
<dbReference type="InterPro" id="IPR029033">
    <property type="entry name" value="His_PPase_superfam"/>
</dbReference>
<evidence type="ECO:0000313" key="6">
    <source>
        <dbReference type="RefSeq" id="XP_030538794.1"/>
    </source>
</evidence>
<gene>
    <name evidence="6" type="primary">LOC115746950</name>
</gene>
<dbReference type="InterPro" id="IPR050275">
    <property type="entry name" value="PGM_Phosphatase"/>
</dbReference>
<accession>A0A8B8PVI6</accession>
<evidence type="ECO:0000256" key="2">
    <source>
        <dbReference type="PIRSR" id="PIRSR613078-1"/>
    </source>
</evidence>
<dbReference type="SUPFAM" id="SSF53254">
    <property type="entry name" value="Phosphoglycerate mutase-like"/>
    <property type="match status" value="1"/>
</dbReference>
<dbReference type="CDD" id="cd07067">
    <property type="entry name" value="HP_PGM_like"/>
    <property type="match status" value="1"/>
</dbReference>
<dbReference type="Pfam" id="PF00300">
    <property type="entry name" value="His_Phos_1"/>
    <property type="match status" value="1"/>
</dbReference>
<name>A0A8B8PVI6_9MYRT</name>
<dbReference type="Proteomes" id="UP000827889">
    <property type="component" value="Chromosome 11"/>
</dbReference>
<dbReference type="InterPro" id="IPR013078">
    <property type="entry name" value="His_Pase_superF_clade-1"/>
</dbReference>
<organism evidence="5 6">
    <name type="scientific">Rhodamnia argentea</name>
    <dbReference type="NCBI Taxonomy" id="178133"/>
    <lineage>
        <taxon>Eukaryota</taxon>
        <taxon>Viridiplantae</taxon>
        <taxon>Streptophyta</taxon>
        <taxon>Embryophyta</taxon>
        <taxon>Tracheophyta</taxon>
        <taxon>Spermatophyta</taxon>
        <taxon>Magnoliopsida</taxon>
        <taxon>eudicotyledons</taxon>
        <taxon>Gunneridae</taxon>
        <taxon>Pentapetalae</taxon>
        <taxon>rosids</taxon>
        <taxon>malvids</taxon>
        <taxon>Myrtales</taxon>
        <taxon>Myrtaceae</taxon>
        <taxon>Myrtoideae</taxon>
        <taxon>Myrteae</taxon>
        <taxon>Australasian group</taxon>
        <taxon>Rhodamnia</taxon>
    </lineage>
</organism>
<reference evidence="6" key="1">
    <citation type="submission" date="2025-08" db="UniProtKB">
        <authorList>
            <consortium name="RefSeq"/>
        </authorList>
    </citation>
    <scope>IDENTIFICATION</scope>
    <source>
        <tissue evidence="6">Leaf</tissue>
    </source>
</reference>
<proteinExistence type="inferred from homology"/>
<comment type="similarity">
    <text evidence="1">Belongs to the phosphoglycerate mutase family.</text>
</comment>
<evidence type="ECO:0000313" key="5">
    <source>
        <dbReference type="Proteomes" id="UP000827889"/>
    </source>
</evidence>
<dbReference type="PANTHER" id="PTHR48100">
    <property type="entry name" value="BROAD-SPECIFICITY PHOSPHATASE YOR283W-RELATED"/>
    <property type="match status" value="1"/>
</dbReference>
<feature type="binding site" evidence="3">
    <location>
        <position position="151"/>
    </location>
    <ligand>
        <name>substrate</name>
    </ligand>
</feature>
<dbReference type="Gene3D" id="3.40.50.1240">
    <property type="entry name" value="Phosphoglycerate mutase-like"/>
    <property type="match status" value="1"/>
</dbReference>
<keyword evidence="5" id="KW-1185">Reference proteome</keyword>
<dbReference type="GeneID" id="115746950"/>
<feature type="region of interest" description="Disordered" evidence="4">
    <location>
        <begin position="1"/>
        <end position="31"/>
    </location>
</feature>
<feature type="active site" description="Tele-phosphohistidine intermediate" evidence="2">
    <location>
        <position position="101"/>
    </location>
</feature>
<dbReference type="PANTHER" id="PTHR48100:SF34">
    <property type="entry name" value="PHOSPHOGLYCERATE MUTASE-LIKE PROTEIN 4"/>
    <property type="match status" value="1"/>
</dbReference>
<dbReference type="AlphaFoldDB" id="A0A8B8PVI6"/>
<dbReference type="SMART" id="SM00855">
    <property type="entry name" value="PGAM"/>
    <property type="match status" value="1"/>
</dbReference>
<evidence type="ECO:0000256" key="1">
    <source>
        <dbReference type="ARBA" id="ARBA00038362"/>
    </source>
</evidence>
<protein>
    <submittedName>
        <fullName evidence="6">Phosphoglycerate mutase-like protein 4 isoform X1</fullName>
    </submittedName>
</protein>
<feature type="region of interest" description="Disordered" evidence="4">
    <location>
        <begin position="54"/>
        <end position="74"/>
    </location>
</feature>
<dbReference type="GO" id="GO:0005829">
    <property type="term" value="C:cytosol"/>
    <property type="evidence" value="ECO:0007669"/>
    <property type="project" value="TreeGrafter"/>
</dbReference>
<feature type="binding site" evidence="3">
    <location>
        <begin position="100"/>
        <end position="107"/>
    </location>
    <ligand>
        <name>substrate</name>
    </ligand>
</feature>
<feature type="compositionally biased region" description="Low complexity" evidence="4">
    <location>
        <begin position="21"/>
        <end position="31"/>
    </location>
</feature>
<dbReference type="PROSITE" id="PS00175">
    <property type="entry name" value="PG_MUTASE"/>
    <property type="match status" value="1"/>
</dbReference>
<dbReference type="OrthoDB" id="354304at2759"/>
<dbReference type="KEGG" id="rarg:115746950"/>
<evidence type="ECO:0000256" key="3">
    <source>
        <dbReference type="PIRSR" id="PIRSR613078-2"/>
    </source>
</evidence>
<feature type="active site" description="Proton donor/acceptor" evidence="2">
    <location>
        <position position="176"/>
    </location>
</feature>
<evidence type="ECO:0000256" key="4">
    <source>
        <dbReference type="SAM" id="MobiDB-lite"/>
    </source>
</evidence>
<dbReference type="FunFam" id="3.40.50.1240:FF:000029">
    <property type="entry name" value="Phosphoglycerate mutase-like protein 4"/>
    <property type="match status" value="1"/>
</dbReference>
<dbReference type="GO" id="GO:0016791">
    <property type="term" value="F:phosphatase activity"/>
    <property type="evidence" value="ECO:0007669"/>
    <property type="project" value="TreeGrafter"/>
</dbReference>
<dbReference type="RefSeq" id="XP_030538794.1">
    <property type="nucleotide sequence ID" value="XM_030682934.2"/>
</dbReference>
<sequence length="310" mass="33337">MSALRTRSILVPPVPPPPPSSSSSSFSSSRSPRTLSLLSLRLGLATWFIAPRRSRTQGAGPNSEPAMSDSNSSVAADLDCNGSAQSVPIGVDYAEIVVVRHGETEWNADGRIQGHLDVELNEIGRQQATAVGERLSREGKISAIYSSDLKRAFETANLIATACGGLEVIKDSDLRERNLGDLQGLQLRAAASVSPEAYKAFLSHKTDQEIPGGGESIDQLYRRCTACLQNISVKHKGERIVVVTHGGVIRSLNRRACPNKRSGRKVLNTSVNIFHLSDGDNWVLKSWGDVSHLSQTEHLSTGFGGDRTSG</sequence>